<keyword evidence="1" id="KW-0378">Hydrolase</keyword>
<comment type="similarity">
    <text evidence="1">Belongs to the glycosyl hydrolase 9 (cellulase E) family.</text>
</comment>
<keyword evidence="1" id="KW-0326">Glycosidase</keyword>
<gene>
    <name evidence="5" type="ORF">GUJ93_ZPchr0014g47377</name>
</gene>
<accession>A0A8J5TKT0</accession>
<dbReference type="GO" id="GO:0000272">
    <property type="term" value="P:polysaccharide catabolic process"/>
    <property type="evidence" value="ECO:0007669"/>
    <property type="project" value="UniProtKB-KW"/>
</dbReference>
<dbReference type="InterPro" id="IPR001701">
    <property type="entry name" value="Glyco_hydro_9"/>
</dbReference>
<dbReference type="PANTHER" id="PTHR22298">
    <property type="entry name" value="ENDO-1,4-BETA-GLUCANASE"/>
    <property type="match status" value="1"/>
</dbReference>
<feature type="signal peptide" evidence="3">
    <location>
        <begin position="1"/>
        <end position="29"/>
    </location>
</feature>
<dbReference type="GO" id="GO:0004553">
    <property type="term" value="F:hydrolase activity, hydrolyzing O-glycosyl compounds"/>
    <property type="evidence" value="ECO:0007669"/>
    <property type="project" value="UniProtKB-UniRule"/>
</dbReference>
<reference evidence="5" key="1">
    <citation type="journal article" date="2021" name="bioRxiv">
        <title>Whole Genome Assembly and Annotation of Northern Wild Rice, Zizania palustris L., Supports a Whole Genome Duplication in the Zizania Genus.</title>
        <authorList>
            <person name="Haas M."/>
            <person name="Kono T."/>
            <person name="Macchietto M."/>
            <person name="Millas R."/>
            <person name="McGilp L."/>
            <person name="Shao M."/>
            <person name="Duquette J."/>
            <person name="Hirsch C.N."/>
            <person name="Kimball J."/>
        </authorList>
    </citation>
    <scope>NUCLEOTIDE SEQUENCE</scope>
    <source>
        <tissue evidence="5">Fresh leaf tissue</tissue>
    </source>
</reference>
<dbReference type="Pfam" id="PF00759">
    <property type="entry name" value="Glyco_hydro_9"/>
    <property type="match status" value="1"/>
</dbReference>
<feature type="active site" evidence="1">
    <location>
        <position position="442"/>
    </location>
</feature>
<organism evidence="5 6">
    <name type="scientific">Zizania palustris</name>
    <name type="common">Northern wild rice</name>
    <dbReference type="NCBI Taxonomy" id="103762"/>
    <lineage>
        <taxon>Eukaryota</taxon>
        <taxon>Viridiplantae</taxon>
        <taxon>Streptophyta</taxon>
        <taxon>Embryophyta</taxon>
        <taxon>Tracheophyta</taxon>
        <taxon>Spermatophyta</taxon>
        <taxon>Magnoliopsida</taxon>
        <taxon>Liliopsida</taxon>
        <taxon>Poales</taxon>
        <taxon>Poaceae</taxon>
        <taxon>BOP clade</taxon>
        <taxon>Oryzoideae</taxon>
        <taxon>Oryzeae</taxon>
        <taxon>Zizaniinae</taxon>
        <taxon>Zizania</taxon>
    </lineage>
</organism>
<proteinExistence type="inferred from homology"/>
<keyword evidence="6" id="KW-1185">Reference proteome</keyword>
<feature type="active site" evidence="2">
    <location>
        <position position="503"/>
    </location>
</feature>
<feature type="chain" id="PRO_5035162781" description="Glycoside hydrolase family 9 domain-containing protein" evidence="3">
    <location>
        <begin position="30"/>
        <end position="525"/>
    </location>
</feature>
<dbReference type="InterPro" id="IPR033126">
    <property type="entry name" value="Glyco_hydro_9_Asp/Glu_AS"/>
</dbReference>
<dbReference type="PROSITE" id="PS00698">
    <property type="entry name" value="GH9_3"/>
    <property type="match status" value="1"/>
</dbReference>
<dbReference type="AlphaFoldDB" id="A0A8J5TKT0"/>
<keyword evidence="1" id="KW-0624">Polysaccharide degradation</keyword>
<reference evidence="5" key="2">
    <citation type="submission" date="2021-02" db="EMBL/GenBank/DDBJ databases">
        <authorList>
            <person name="Kimball J.A."/>
            <person name="Haas M.W."/>
            <person name="Macchietto M."/>
            <person name="Kono T."/>
            <person name="Duquette J."/>
            <person name="Shao M."/>
        </authorList>
    </citation>
    <scope>NUCLEOTIDE SEQUENCE</scope>
    <source>
        <tissue evidence="5">Fresh leaf tissue</tissue>
    </source>
</reference>
<dbReference type="PROSITE" id="PS00592">
    <property type="entry name" value="GH9_2"/>
    <property type="match status" value="1"/>
</dbReference>
<evidence type="ECO:0000259" key="4">
    <source>
        <dbReference type="Pfam" id="PF00759"/>
    </source>
</evidence>
<keyword evidence="3" id="KW-0732">Signal</keyword>
<protein>
    <recommendedName>
        <fullName evidence="4">Glycoside hydrolase family 9 domain-containing protein</fullName>
    </recommendedName>
</protein>
<evidence type="ECO:0000256" key="2">
    <source>
        <dbReference type="PROSITE-ProRule" id="PRU10060"/>
    </source>
</evidence>
<comment type="caution">
    <text evidence="5">The sequence shown here is derived from an EMBL/GenBank/DDBJ whole genome shotgun (WGS) entry which is preliminary data.</text>
</comment>
<dbReference type="InterPro" id="IPR018221">
    <property type="entry name" value="Glyco_hydro_9_His_AS"/>
</dbReference>
<evidence type="ECO:0000256" key="3">
    <source>
        <dbReference type="SAM" id="SignalP"/>
    </source>
</evidence>
<dbReference type="PROSITE" id="PS51257">
    <property type="entry name" value="PROKAR_LIPOPROTEIN"/>
    <property type="match status" value="1"/>
</dbReference>
<dbReference type="OrthoDB" id="10257085at2759"/>
<feature type="active site" evidence="2">
    <location>
        <position position="494"/>
    </location>
</feature>
<sequence length="525" mass="56768">MVICSRKMSSSSRALVLIAAVLSVASCSCSHVVAAGHPDYADALAKSILFFQGQRSGRLPPDQAVKWRSNSGLSDGSAANVDLTGGYYDGGDNVKFGFPMAFTTTMLSWGIVEYGGRMQGLVHDARAAVRWAADYLLKAATRTPGVLYVGVGDPDADHRCWERPEDMDTPRTVYSVSASNPGSDVAAETAAALAAAALVFKAADPAYSKRLVTTARNLMAFAVQHPGKYSDHIGGDVGAYYASYSGYQDELLWGSAWLHWATKNSSYLDYLNSLGANDGVDMFSWDNKLAGARVLLSRRALVDRDRRLEPFRRQAEDFICSILPGSPSSTTQYTPGGMMYKSGQANLQYVTSASFLLTTFAKYMAVSNHTFSCQSVPVTAKTLRALAKKQVYICVVTSSSSCMEPCMDKRVRLHQVDYILGKNPLGMSYMVGYGARFPQKIHHRASSVPSVGAHPARIGCQEGFRDYFNAASANPNVHIGAVVGGPDQHDAFPDDRGDYDRSEPTTYTNAALVGCLAYFAGSYKN</sequence>
<evidence type="ECO:0000313" key="5">
    <source>
        <dbReference type="EMBL" id="KAG8082101.1"/>
    </source>
</evidence>
<dbReference type="EMBL" id="JAAALK010000086">
    <property type="protein sequence ID" value="KAG8082101.1"/>
    <property type="molecule type" value="Genomic_DNA"/>
</dbReference>
<keyword evidence="1" id="KW-0119">Carbohydrate metabolism</keyword>
<name>A0A8J5TKT0_ZIZPA</name>
<dbReference type="Proteomes" id="UP000729402">
    <property type="component" value="Unassembled WGS sequence"/>
</dbReference>
<evidence type="ECO:0000313" key="6">
    <source>
        <dbReference type="Proteomes" id="UP000729402"/>
    </source>
</evidence>
<feature type="domain" description="Glycoside hydrolase family 9" evidence="4">
    <location>
        <begin position="40"/>
        <end position="516"/>
    </location>
</feature>
<evidence type="ECO:0000256" key="1">
    <source>
        <dbReference type="PROSITE-ProRule" id="PRU10059"/>
    </source>
</evidence>